<feature type="compositionally biased region" description="Polar residues" evidence="2">
    <location>
        <begin position="1"/>
        <end position="11"/>
    </location>
</feature>
<feature type="region of interest" description="Disordered" evidence="2">
    <location>
        <begin position="279"/>
        <end position="301"/>
    </location>
</feature>
<evidence type="ECO:0000313" key="5">
    <source>
        <dbReference type="Proteomes" id="UP000295083"/>
    </source>
</evidence>
<dbReference type="GO" id="GO:0003677">
    <property type="term" value="F:DNA binding"/>
    <property type="evidence" value="ECO:0007669"/>
    <property type="project" value="InterPro"/>
</dbReference>
<dbReference type="Gene3D" id="3.30.160.60">
    <property type="entry name" value="Classic Zinc Finger"/>
    <property type="match status" value="1"/>
</dbReference>
<name>A0A4R8QG91_9PEZI</name>
<organism evidence="4 5">
    <name type="scientific">Colletotrichum spinosum</name>
    <dbReference type="NCBI Taxonomy" id="1347390"/>
    <lineage>
        <taxon>Eukaryota</taxon>
        <taxon>Fungi</taxon>
        <taxon>Dikarya</taxon>
        <taxon>Ascomycota</taxon>
        <taxon>Pezizomycotina</taxon>
        <taxon>Sordariomycetes</taxon>
        <taxon>Hypocreomycetidae</taxon>
        <taxon>Glomerellales</taxon>
        <taxon>Glomerellaceae</taxon>
        <taxon>Colletotrichum</taxon>
        <taxon>Colletotrichum orbiculare species complex</taxon>
    </lineage>
</organism>
<dbReference type="EMBL" id="QAPG01000020">
    <property type="protein sequence ID" value="TDZ37842.1"/>
    <property type="molecule type" value="Genomic_DNA"/>
</dbReference>
<feature type="region of interest" description="Disordered" evidence="2">
    <location>
        <begin position="72"/>
        <end position="141"/>
    </location>
</feature>
<comment type="caution">
    <text evidence="4">The sequence shown here is derived from an EMBL/GenBank/DDBJ whole genome shotgun (WGS) entry which is preliminary data.</text>
</comment>
<evidence type="ECO:0000259" key="3">
    <source>
        <dbReference type="PROSITE" id="PS50157"/>
    </source>
</evidence>
<dbReference type="AlphaFoldDB" id="A0A4R8QG91"/>
<dbReference type="Proteomes" id="UP000295083">
    <property type="component" value="Unassembled WGS sequence"/>
</dbReference>
<gene>
    <name evidence="4" type="ORF">C8035_v001155</name>
</gene>
<sequence length="301" mass="33198">MPSSQSSQRSTLAVVLNASPKKRTGTPVRTVADDADDLIVSDLSPQFRRLAAQAAKGVSLTKPVLPAVAVEEAEATSSGVTPQPQPKKRGRPKGWKKDADGGPAPTAARKLRPDRPKAGQMYAGRRRGRPPKAPSPRPRDIYDELNPHFNIYICEWKGCKAELHNFATLRKHVAVAHVKQSPFCCRWAKCAGRQPPHYFPTAADLVSHIQTHHMPPIAWQVGDGPQVSFGLYTPPVDAELPDYLFDEAGNQVTPSVRDQREEDVVTWRMNRRRLKNLLLQREQNAPSEDEDEGMDAVAGSG</sequence>
<protein>
    <recommendedName>
        <fullName evidence="3">C2H2-type domain-containing protein</fullName>
    </recommendedName>
</protein>
<feature type="domain" description="C2H2-type" evidence="3">
    <location>
        <begin position="152"/>
        <end position="182"/>
    </location>
</feature>
<dbReference type="InterPro" id="IPR013087">
    <property type="entry name" value="Znf_C2H2_type"/>
</dbReference>
<keyword evidence="5" id="KW-1185">Reference proteome</keyword>
<evidence type="ECO:0000313" key="4">
    <source>
        <dbReference type="EMBL" id="TDZ37842.1"/>
    </source>
</evidence>
<evidence type="ECO:0000256" key="2">
    <source>
        <dbReference type="SAM" id="MobiDB-lite"/>
    </source>
</evidence>
<dbReference type="PROSITE" id="PS50157">
    <property type="entry name" value="ZINC_FINGER_C2H2_2"/>
    <property type="match status" value="1"/>
</dbReference>
<keyword evidence="1" id="KW-0862">Zinc</keyword>
<dbReference type="SMART" id="SM00355">
    <property type="entry name" value="ZnF_C2H2"/>
    <property type="match status" value="2"/>
</dbReference>
<dbReference type="GO" id="GO:0008270">
    <property type="term" value="F:zinc ion binding"/>
    <property type="evidence" value="ECO:0007669"/>
    <property type="project" value="UniProtKB-KW"/>
</dbReference>
<feature type="region of interest" description="Disordered" evidence="2">
    <location>
        <begin position="1"/>
        <end position="29"/>
    </location>
</feature>
<proteinExistence type="predicted"/>
<dbReference type="SMART" id="SM00384">
    <property type="entry name" value="AT_hook"/>
    <property type="match status" value="2"/>
</dbReference>
<reference evidence="4 5" key="1">
    <citation type="submission" date="2018-11" db="EMBL/GenBank/DDBJ databases">
        <title>Genome sequence and assembly of Colletotrichum spinosum.</title>
        <authorList>
            <person name="Gan P."/>
            <person name="Shirasu K."/>
        </authorList>
    </citation>
    <scope>NUCLEOTIDE SEQUENCE [LARGE SCALE GENOMIC DNA]</scope>
    <source>
        <strain evidence="4 5">CBS 515.97</strain>
    </source>
</reference>
<evidence type="ECO:0000256" key="1">
    <source>
        <dbReference type="PROSITE-ProRule" id="PRU00042"/>
    </source>
</evidence>
<keyword evidence="1" id="KW-0863">Zinc-finger</keyword>
<accession>A0A4R8QG91</accession>
<dbReference type="PROSITE" id="PS00028">
    <property type="entry name" value="ZINC_FINGER_C2H2_1"/>
    <property type="match status" value="1"/>
</dbReference>
<dbReference type="InterPro" id="IPR017956">
    <property type="entry name" value="AT_hook_DNA-bd_motif"/>
</dbReference>
<keyword evidence="1" id="KW-0479">Metal-binding</keyword>